<evidence type="ECO:0000256" key="1">
    <source>
        <dbReference type="SAM" id="Coils"/>
    </source>
</evidence>
<dbReference type="Pfam" id="PF13514">
    <property type="entry name" value="AAA_27"/>
    <property type="match status" value="1"/>
</dbReference>
<protein>
    <submittedName>
        <fullName evidence="3">AAA family ATPase</fullName>
    </submittedName>
</protein>
<dbReference type="PANTHER" id="PTHR41259">
    <property type="entry name" value="DOUBLE-STRAND BREAK REPAIR RAD50 ATPASE, PUTATIVE-RELATED"/>
    <property type="match status" value="1"/>
</dbReference>
<evidence type="ECO:0000313" key="3">
    <source>
        <dbReference type="EMBL" id="MCK0196956.1"/>
    </source>
</evidence>
<sequence length="875" mass="95255">MKLRALRLHNVRRFAGRGVAIENIGDGVNVLCAANEFGKSTCFDALHALFFLPHGSTKQAVTALRPYSGGNPLIEADIVTGRGRLRIAKQFFGGRRASVTDLDTGRLLAQADEAERILAELVHGGMGGPAGLLWVRQGITGIEPRAKGDEEGEKRARESVLSSVRGEVEALTGGRRMADVQAACEEDLARYVTATGRDKAGGPLAEARKECERLQDVEQRLARDVRDLQDALDARRRARARLAELEDADEDAARRRALDEAEQALAAARSHGEALQRAETAASIAQGRFERARTALEGFREILSHLGVTRVRQAEALRRRDQALERQLQVFAEVETTARQVEEAEQAESMAREALSRLERGEHAREAARRLALVTSTLEQADEAHKTLEILEEKRRDREMPDGRIEALERIETEIVGLRAAETAQAPVLRIDYEPDAPAVTLDGSALADGEEHPVAGPAVLTLPGIGRLSVTPRHRSAAEALGPALERRQGILAALGVENLAGARRRQIEAQALQSEAELARQRLILLAPQGLGAMRGEAERLGTEVASFPDDAPAGDLPAARLSFAAATRAVTESRNARRTLQPARDAADAALVAAEKALAALSAEREGLDLRLGPEADRAEREAGLVREVSQCSVANSESGQAVAVLRASAPDPEAAEASLARRRSALAAAVAETGRLREQLADLNGRIHTRSTDAVEEDWREAAEALSQAQATLARLEREVAVLTRLRDTLAAARTAAREHYFEPVMRELRPLLQSMFDDATVAFDDDTLLPRTVQRNGQVEEVERLSGGMREQLAVLTRLAFARLLAKDGRPAPVILDDALVYSDDDRIEKMFDALHRQSREQQIIVFSCRQRAFARLGGTALTLTDWTPG</sequence>
<dbReference type="PANTHER" id="PTHR41259:SF1">
    <property type="entry name" value="DOUBLE-STRAND BREAK REPAIR RAD50 ATPASE, PUTATIVE-RELATED"/>
    <property type="match status" value="1"/>
</dbReference>
<keyword evidence="1" id="KW-0175">Coiled coil</keyword>
<proteinExistence type="predicted"/>
<name>A0ABT0DAH4_9HYPH</name>
<gene>
    <name evidence="3" type="ORF">MWN34_08520</name>
</gene>
<keyword evidence="4" id="KW-1185">Reference proteome</keyword>
<evidence type="ECO:0000259" key="2">
    <source>
        <dbReference type="Pfam" id="PF13514"/>
    </source>
</evidence>
<reference evidence="3 4" key="1">
    <citation type="submission" date="2022-04" db="EMBL/GenBank/DDBJ databases">
        <authorList>
            <person name="Grouzdev D.S."/>
            <person name="Pantiukh K.S."/>
            <person name="Krutkina M.S."/>
        </authorList>
    </citation>
    <scope>NUCLEOTIDE SEQUENCE [LARGE SCALE GENOMIC DNA]</scope>
    <source>
        <strain evidence="3 4">6x-1</strain>
    </source>
</reference>
<organism evidence="3 4">
    <name type="scientific">Ancylobacter crimeensis</name>
    <dbReference type="NCBI Taxonomy" id="2579147"/>
    <lineage>
        <taxon>Bacteria</taxon>
        <taxon>Pseudomonadati</taxon>
        <taxon>Pseudomonadota</taxon>
        <taxon>Alphaproteobacteria</taxon>
        <taxon>Hyphomicrobiales</taxon>
        <taxon>Xanthobacteraceae</taxon>
        <taxon>Ancylobacter</taxon>
    </lineage>
</organism>
<dbReference type="InterPro" id="IPR038734">
    <property type="entry name" value="YhaN_AAA"/>
</dbReference>
<dbReference type="RefSeq" id="WP_247028491.1">
    <property type="nucleotide sequence ID" value="NZ_JALKCH010000005.1"/>
</dbReference>
<feature type="domain" description="YhaN AAA" evidence="2">
    <location>
        <begin position="1"/>
        <end position="54"/>
    </location>
</feature>
<feature type="coiled-coil region" evidence="1">
    <location>
        <begin position="341"/>
        <end position="394"/>
    </location>
</feature>
<dbReference type="InterPro" id="IPR027417">
    <property type="entry name" value="P-loop_NTPase"/>
</dbReference>
<comment type="caution">
    <text evidence="3">The sequence shown here is derived from an EMBL/GenBank/DDBJ whole genome shotgun (WGS) entry which is preliminary data.</text>
</comment>
<dbReference type="SUPFAM" id="SSF52540">
    <property type="entry name" value="P-loop containing nucleoside triphosphate hydrolases"/>
    <property type="match status" value="1"/>
</dbReference>
<dbReference type="Proteomes" id="UP001203284">
    <property type="component" value="Unassembled WGS sequence"/>
</dbReference>
<feature type="coiled-coil region" evidence="1">
    <location>
        <begin position="587"/>
        <end position="614"/>
    </location>
</feature>
<feature type="coiled-coil region" evidence="1">
    <location>
        <begin position="703"/>
        <end position="737"/>
    </location>
</feature>
<evidence type="ECO:0000313" key="4">
    <source>
        <dbReference type="Proteomes" id="UP001203284"/>
    </source>
</evidence>
<dbReference type="Gene3D" id="3.40.50.300">
    <property type="entry name" value="P-loop containing nucleotide triphosphate hydrolases"/>
    <property type="match status" value="2"/>
</dbReference>
<accession>A0ABT0DAH4</accession>
<dbReference type="EMBL" id="JALKCH010000005">
    <property type="protein sequence ID" value="MCK0196956.1"/>
    <property type="molecule type" value="Genomic_DNA"/>
</dbReference>
<feature type="coiled-coil region" evidence="1">
    <location>
        <begin position="204"/>
        <end position="278"/>
    </location>
</feature>